<dbReference type="Proteomes" id="UP000296822">
    <property type="component" value="Chromosome"/>
</dbReference>
<dbReference type="EMBL" id="CP031305">
    <property type="protein sequence ID" value="QCC54138.1"/>
    <property type="molecule type" value="Genomic_DNA"/>
</dbReference>
<dbReference type="GeneID" id="39850862"/>
<keyword evidence="1" id="KW-0175">Coiled coil</keyword>
<reference evidence="3 4" key="1">
    <citation type="journal article" date="2019" name="Nat. Commun.">
        <title>A new type of DNA phosphorothioation-based antiviral system in archaea.</title>
        <authorList>
            <person name="Xiong L."/>
            <person name="Liu S."/>
            <person name="Chen S."/>
            <person name="Xiao Y."/>
            <person name="Zhu B."/>
            <person name="Gao Y."/>
            <person name="Zhang Y."/>
            <person name="Chen B."/>
            <person name="Luo J."/>
            <person name="Deng Z."/>
            <person name="Chen X."/>
            <person name="Wang L."/>
            <person name="Chen S."/>
        </authorList>
    </citation>
    <scope>NUCLEOTIDE SEQUENCE [LARGE SCALE GENOMIC DNA]</scope>
    <source>
        <strain evidence="3 4">JCM 10635</strain>
    </source>
</reference>
<dbReference type="AlphaFoldDB" id="A0A4D6HLR9"/>
<evidence type="ECO:0000313" key="3">
    <source>
        <dbReference type="EMBL" id="QCC54138.1"/>
    </source>
</evidence>
<evidence type="ECO:0000256" key="1">
    <source>
        <dbReference type="SAM" id="Coils"/>
    </source>
</evidence>
<proteinExistence type="predicted"/>
<feature type="coiled-coil region" evidence="1">
    <location>
        <begin position="91"/>
        <end position="153"/>
    </location>
</feature>
<name>A0A4D6HLR9_9EURY</name>
<protein>
    <submittedName>
        <fullName evidence="3">Uncharacterized protein</fullName>
    </submittedName>
</protein>
<sequence>MNQTTSITLAVILVAATIAVPLAAASAVPSSSVQSESDAGNESIAPGERFAAVVGVQNAEVNGDVSERTFEAKVANATSPEAKAAVVAEQFEASETRQTELEDRLTELNESRNAGDLSEGRYQAEVATTVAEMQTVERQATAAETATAELSEDVLEEQDVDVEAIRALRDRAGEHGGPETAAIARSVAGEDVDRSTTDDRTPAESTTPPGEEQVDDRDDSERETVATSDEN</sequence>
<feature type="region of interest" description="Disordered" evidence="2">
    <location>
        <begin position="169"/>
        <end position="231"/>
    </location>
</feature>
<evidence type="ECO:0000256" key="2">
    <source>
        <dbReference type="SAM" id="MobiDB-lite"/>
    </source>
</evidence>
<feature type="compositionally biased region" description="Basic and acidic residues" evidence="2">
    <location>
        <begin position="191"/>
        <end position="202"/>
    </location>
</feature>
<dbReference type="RefSeq" id="WP_006065472.1">
    <property type="nucleotide sequence ID" value="NZ_CP031305.1"/>
</dbReference>
<dbReference type="KEGG" id="nbg:DV706_06340"/>
<organism evidence="3 4">
    <name type="scientific">Natronorubrum bangense</name>
    <dbReference type="NCBI Taxonomy" id="61858"/>
    <lineage>
        <taxon>Archaea</taxon>
        <taxon>Methanobacteriati</taxon>
        <taxon>Methanobacteriota</taxon>
        <taxon>Stenosarchaea group</taxon>
        <taxon>Halobacteria</taxon>
        <taxon>Halobacteriales</taxon>
        <taxon>Natrialbaceae</taxon>
        <taxon>Natronorubrum</taxon>
    </lineage>
</organism>
<accession>A0A4D6HLR9</accession>
<evidence type="ECO:0000313" key="4">
    <source>
        <dbReference type="Proteomes" id="UP000296822"/>
    </source>
</evidence>
<gene>
    <name evidence="3" type="ORF">DV706_06340</name>
</gene>